<proteinExistence type="predicted"/>
<reference evidence="2 3" key="1">
    <citation type="journal article" date="2016" name="Nat. Commun.">
        <title>Thousands of microbial genomes shed light on interconnected biogeochemical processes in an aquifer system.</title>
        <authorList>
            <person name="Anantharaman K."/>
            <person name="Brown C.T."/>
            <person name="Hug L.A."/>
            <person name="Sharon I."/>
            <person name="Castelle C.J."/>
            <person name="Probst A.J."/>
            <person name="Thomas B.C."/>
            <person name="Singh A."/>
            <person name="Wilkins M.J."/>
            <person name="Karaoz U."/>
            <person name="Brodie E.L."/>
            <person name="Williams K.H."/>
            <person name="Hubbard S.S."/>
            <person name="Banfield J.F."/>
        </authorList>
    </citation>
    <scope>NUCLEOTIDE SEQUENCE [LARGE SCALE GENOMIC DNA]</scope>
</reference>
<feature type="transmembrane region" description="Helical" evidence="1">
    <location>
        <begin position="81"/>
        <end position="101"/>
    </location>
</feature>
<feature type="transmembrane region" description="Helical" evidence="1">
    <location>
        <begin position="144"/>
        <end position="169"/>
    </location>
</feature>
<organism evidence="2 3">
    <name type="scientific">Candidatus Uhrbacteria bacterium RIFCSPLOWO2_02_FULL_49_11</name>
    <dbReference type="NCBI Taxonomy" id="1802409"/>
    <lineage>
        <taxon>Bacteria</taxon>
        <taxon>Candidatus Uhriibacteriota</taxon>
    </lineage>
</organism>
<name>A0A1F7VDM4_9BACT</name>
<accession>A0A1F7VDM4</accession>
<protein>
    <submittedName>
        <fullName evidence="2">Uncharacterized protein</fullName>
    </submittedName>
</protein>
<keyword evidence="1" id="KW-0472">Membrane</keyword>
<sequence length="179" mass="19918">MPLLQYLRGANKGKEKRLFQKLFFFAWGIAGAFMVLFLSSLFPYPLSLISFALASILALRKYASMSYTLAWLFIVGIYHDVAAYPAAPLVTLQLLCALWVFEVVGRRFHIFVNISAAAGTAGVIAWMGELITHNGSGVINIKMTAIYVVLTTLASVLFIVLASLIMHVVEKLFRFRYAT</sequence>
<evidence type="ECO:0000313" key="3">
    <source>
        <dbReference type="Proteomes" id="UP000178264"/>
    </source>
</evidence>
<gene>
    <name evidence="2" type="ORF">A3I42_03020</name>
</gene>
<feature type="transmembrane region" description="Helical" evidence="1">
    <location>
        <begin position="107"/>
        <end position="132"/>
    </location>
</feature>
<keyword evidence="1" id="KW-1133">Transmembrane helix</keyword>
<dbReference type="EMBL" id="MGER01000026">
    <property type="protein sequence ID" value="OGL88541.1"/>
    <property type="molecule type" value="Genomic_DNA"/>
</dbReference>
<feature type="transmembrane region" description="Helical" evidence="1">
    <location>
        <begin position="21"/>
        <end position="42"/>
    </location>
</feature>
<keyword evidence="1" id="KW-0812">Transmembrane</keyword>
<evidence type="ECO:0000313" key="2">
    <source>
        <dbReference type="EMBL" id="OGL88541.1"/>
    </source>
</evidence>
<comment type="caution">
    <text evidence="2">The sequence shown here is derived from an EMBL/GenBank/DDBJ whole genome shotgun (WGS) entry which is preliminary data.</text>
</comment>
<dbReference type="AlphaFoldDB" id="A0A1F7VDM4"/>
<dbReference type="Proteomes" id="UP000178264">
    <property type="component" value="Unassembled WGS sequence"/>
</dbReference>
<evidence type="ECO:0000256" key="1">
    <source>
        <dbReference type="SAM" id="Phobius"/>
    </source>
</evidence>